<evidence type="ECO:0000256" key="1">
    <source>
        <dbReference type="SAM" id="Phobius"/>
    </source>
</evidence>
<dbReference type="RefSeq" id="WP_343888049.1">
    <property type="nucleotide sequence ID" value="NZ_BAAAEH010000005.1"/>
</dbReference>
<name>A0ABU9XXY2_9SPHN</name>
<reference evidence="2 3" key="1">
    <citation type="submission" date="2024-05" db="EMBL/GenBank/DDBJ databases">
        <authorList>
            <person name="Liu Q."/>
            <person name="Xin Y.-H."/>
        </authorList>
    </citation>
    <scope>NUCLEOTIDE SEQUENCE [LARGE SCALE GENOMIC DNA]</scope>
    <source>
        <strain evidence="2 3">CGMCC 1.10181</strain>
    </source>
</reference>
<evidence type="ECO:0000313" key="2">
    <source>
        <dbReference type="EMBL" id="MEN2788427.1"/>
    </source>
</evidence>
<evidence type="ECO:0000313" key="3">
    <source>
        <dbReference type="Proteomes" id="UP001419910"/>
    </source>
</evidence>
<dbReference type="EMBL" id="JBDIME010000001">
    <property type="protein sequence ID" value="MEN2788427.1"/>
    <property type="molecule type" value="Genomic_DNA"/>
</dbReference>
<keyword evidence="1" id="KW-1133">Transmembrane helix</keyword>
<protein>
    <submittedName>
        <fullName evidence="2">Uncharacterized protein</fullName>
    </submittedName>
</protein>
<dbReference type="Proteomes" id="UP001419910">
    <property type="component" value="Unassembled WGS sequence"/>
</dbReference>
<comment type="caution">
    <text evidence="2">The sequence shown here is derived from an EMBL/GenBank/DDBJ whole genome shotgun (WGS) entry which is preliminary data.</text>
</comment>
<organism evidence="2 3">
    <name type="scientific">Sphingomonas oligophenolica</name>
    <dbReference type="NCBI Taxonomy" id="301154"/>
    <lineage>
        <taxon>Bacteria</taxon>
        <taxon>Pseudomonadati</taxon>
        <taxon>Pseudomonadota</taxon>
        <taxon>Alphaproteobacteria</taxon>
        <taxon>Sphingomonadales</taxon>
        <taxon>Sphingomonadaceae</taxon>
        <taxon>Sphingomonas</taxon>
    </lineage>
</organism>
<keyword evidence="3" id="KW-1185">Reference proteome</keyword>
<keyword evidence="1" id="KW-0472">Membrane</keyword>
<gene>
    <name evidence="2" type="ORF">ABC974_02220</name>
</gene>
<feature type="transmembrane region" description="Helical" evidence="1">
    <location>
        <begin position="81"/>
        <end position="101"/>
    </location>
</feature>
<feature type="transmembrane region" description="Helical" evidence="1">
    <location>
        <begin position="54"/>
        <end position="74"/>
    </location>
</feature>
<proteinExistence type="predicted"/>
<sequence>MKKTLSTALSLLPFAYLTVYIVDILDTRSKLDRNLNVVPQPGAAIEDIVGFGFWPTWVFLTTLLAVLCGLSYCVGRQRQRWYWAILALAFVALTSVDAIYADILETKLLGR</sequence>
<keyword evidence="1" id="KW-0812">Transmembrane</keyword>
<accession>A0ABU9XXY2</accession>